<dbReference type="SUPFAM" id="SSF51735">
    <property type="entry name" value="NAD(P)-binding Rossmann-fold domains"/>
    <property type="match status" value="1"/>
</dbReference>
<dbReference type="PANTHER" id="PTHR43157">
    <property type="entry name" value="PHOSPHATIDYLINOSITOL-GLYCAN BIOSYNTHESIS CLASS F PROTEIN-RELATED"/>
    <property type="match status" value="1"/>
</dbReference>
<dbReference type="Gene3D" id="3.40.50.720">
    <property type="entry name" value="NAD(P)-binding Rossmann-like Domain"/>
    <property type="match status" value="1"/>
</dbReference>
<dbReference type="InterPro" id="IPR036291">
    <property type="entry name" value="NAD(P)-bd_dom_sf"/>
</dbReference>
<evidence type="ECO:0000313" key="2">
    <source>
        <dbReference type="EMBL" id="KAK7249480.1"/>
    </source>
</evidence>
<keyword evidence="1" id="KW-0560">Oxidoreductase</keyword>
<gene>
    <name evidence="2" type="ORF">SO694_00049227</name>
</gene>
<keyword evidence="3" id="KW-1185">Reference proteome</keyword>
<dbReference type="Proteomes" id="UP001363151">
    <property type="component" value="Unassembled WGS sequence"/>
</dbReference>
<organism evidence="2 3">
    <name type="scientific">Aureococcus anophagefferens</name>
    <name type="common">Harmful bloom alga</name>
    <dbReference type="NCBI Taxonomy" id="44056"/>
    <lineage>
        <taxon>Eukaryota</taxon>
        <taxon>Sar</taxon>
        <taxon>Stramenopiles</taxon>
        <taxon>Ochrophyta</taxon>
        <taxon>Pelagophyceae</taxon>
        <taxon>Pelagomonadales</taxon>
        <taxon>Pelagomonadaceae</taxon>
        <taxon>Aureococcus</taxon>
    </lineage>
</organism>
<evidence type="ECO:0000256" key="1">
    <source>
        <dbReference type="ARBA" id="ARBA00023002"/>
    </source>
</evidence>
<dbReference type="InterPro" id="IPR002347">
    <property type="entry name" value="SDR_fam"/>
</dbReference>
<comment type="caution">
    <text evidence="2">The sequence shown here is derived from an EMBL/GenBank/DDBJ whole genome shotgun (WGS) entry which is preliminary data.</text>
</comment>
<proteinExistence type="predicted"/>
<protein>
    <submittedName>
        <fullName evidence="2">Short chain dehydrogenase</fullName>
    </submittedName>
</protein>
<evidence type="ECO:0000313" key="3">
    <source>
        <dbReference type="Proteomes" id="UP001363151"/>
    </source>
</evidence>
<dbReference type="PRINTS" id="PR00081">
    <property type="entry name" value="GDHRDH"/>
</dbReference>
<reference evidence="2 3" key="1">
    <citation type="submission" date="2024-03" db="EMBL/GenBank/DDBJ databases">
        <title>Aureococcus anophagefferens CCMP1851 and Kratosvirus quantuckense: Draft genome of a second virus-susceptible host strain in the model system.</title>
        <authorList>
            <person name="Chase E."/>
            <person name="Truchon A.R."/>
            <person name="Schepens W."/>
            <person name="Wilhelm S.W."/>
        </authorList>
    </citation>
    <scope>NUCLEOTIDE SEQUENCE [LARGE SCALE GENOMIC DNA]</scope>
    <source>
        <strain evidence="2 3">CCMP1851</strain>
    </source>
</reference>
<sequence length="362" mass="37534">MLLPLLLCGSAGALRVPRRAALRNLAAAGVAPLVAAPPAGAAPAEVFAPPAASLRGRTIVITGANTGLGLESAARLAEAGADVVATARTAGKAAYAVDEVARRTGKTIRAVELDLGDLKSVSSFPARLPKDVTKVDVLMENAGVMAIPDKLSTRDGFERQIGVNHLGHFALTAAMMPLLEKAPTFRVIAVSSSANFGASKDAIGKAIADDLDPKEYSQWGNYCLSKAFNVLFADELQRRFEAKGLKGSAVSLHPGAVQTDLARYLISGTEKAEAGVALADTYATMNGFQKQLMVGLSNFVLPIPLGANTQVYLAASPNLAADGGLYFDSMKPAKPGPATGDADLAAKLWAASERLTKVKLAI</sequence>
<dbReference type="EMBL" id="JBBJCI010000078">
    <property type="protein sequence ID" value="KAK7249480.1"/>
    <property type="molecule type" value="Genomic_DNA"/>
</dbReference>
<name>A0ABR1G840_AURAN</name>
<accession>A0ABR1G840</accession>
<dbReference type="PANTHER" id="PTHR43157:SF31">
    <property type="entry name" value="PHOSPHATIDYLINOSITOL-GLYCAN BIOSYNTHESIS CLASS F PROTEIN"/>
    <property type="match status" value="1"/>
</dbReference>
<dbReference type="Pfam" id="PF00106">
    <property type="entry name" value="adh_short"/>
    <property type="match status" value="1"/>
</dbReference>